<gene>
    <name evidence="1" type="ORF">BpHYR1_001892</name>
</gene>
<protein>
    <submittedName>
        <fullName evidence="1">Uncharacterized protein</fullName>
    </submittedName>
</protein>
<keyword evidence="2" id="KW-1185">Reference proteome</keyword>
<evidence type="ECO:0000313" key="1">
    <source>
        <dbReference type="EMBL" id="RNA35803.1"/>
    </source>
</evidence>
<comment type="caution">
    <text evidence="1">The sequence shown here is derived from an EMBL/GenBank/DDBJ whole genome shotgun (WGS) entry which is preliminary data.</text>
</comment>
<name>A0A3M7SJ50_BRAPC</name>
<proteinExistence type="predicted"/>
<accession>A0A3M7SJ50</accession>
<reference evidence="1 2" key="1">
    <citation type="journal article" date="2018" name="Sci. Rep.">
        <title>Genomic signatures of local adaptation to the degree of environmental predictability in rotifers.</title>
        <authorList>
            <person name="Franch-Gras L."/>
            <person name="Hahn C."/>
            <person name="Garcia-Roger E.M."/>
            <person name="Carmona M.J."/>
            <person name="Serra M."/>
            <person name="Gomez A."/>
        </authorList>
    </citation>
    <scope>NUCLEOTIDE SEQUENCE [LARGE SCALE GENOMIC DNA]</scope>
    <source>
        <strain evidence="1">HYR1</strain>
    </source>
</reference>
<dbReference type="AlphaFoldDB" id="A0A3M7SJ50"/>
<dbReference type="EMBL" id="REGN01001284">
    <property type="protein sequence ID" value="RNA35803.1"/>
    <property type="molecule type" value="Genomic_DNA"/>
</dbReference>
<sequence length="119" mass="13885">MAQDEGIFFRLITNRYHQVGYICEIDSFSRPMKLKIKKVKNKSVIRDCSDTRMTFGLVIFSNSESESSKEGFISLCSTFRRFPKTLVLVDSALKFSMHHLYKTPIPKKPENRTMHAFKK</sequence>
<evidence type="ECO:0000313" key="2">
    <source>
        <dbReference type="Proteomes" id="UP000276133"/>
    </source>
</evidence>
<dbReference type="Proteomes" id="UP000276133">
    <property type="component" value="Unassembled WGS sequence"/>
</dbReference>
<organism evidence="1 2">
    <name type="scientific">Brachionus plicatilis</name>
    <name type="common">Marine rotifer</name>
    <name type="synonym">Brachionus muelleri</name>
    <dbReference type="NCBI Taxonomy" id="10195"/>
    <lineage>
        <taxon>Eukaryota</taxon>
        <taxon>Metazoa</taxon>
        <taxon>Spiralia</taxon>
        <taxon>Gnathifera</taxon>
        <taxon>Rotifera</taxon>
        <taxon>Eurotatoria</taxon>
        <taxon>Monogononta</taxon>
        <taxon>Pseudotrocha</taxon>
        <taxon>Ploima</taxon>
        <taxon>Brachionidae</taxon>
        <taxon>Brachionus</taxon>
    </lineage>
</organism>